<comment type="caution">
    <text evidence="1">The sequence shown here is derived from an EMBL/GenBank/DDBJ whole genome shotgun (WGS) entry which is preliminary data.</text>
</comment>
<dbReference type="Proteomes" id="UP000799439">
    <property type="component" value="Unassembled WGS sequence"/>
</dbReference>
<keyword evidence="2" id="KW-1185">Reference proteome</keyword>
<organism evidence="1 2">
    <name type="scientific">Myriangium duriaei CBS 260.36</name>
    <dbReference type="NCBI Taxonomy" id="1168546"/>
    <lineage>
        <taxon>Eukaryota</taxon>
        <taxon>Fungi</taxon>
        <taxon>Dikarya</taxon>
        <taxon>Ascomycota</taxon>
        <taxon>Pezizomycotina</taxon>
        <taxon>Dothideomycetes</taxon>
        <taxon>Dothideomycetidae</taxon>
        <taxon>Myriangiales</taxon>
        <taxon>Myriangiaceae</taxon>
        <taxon>Myriangium</taxon>
    </lineage>
</organism>
<proteinExistence type="predicted"/>
<reference evidence="1" key="1">
    <citation type="journal article" date="2020" name="Stud. Mycol.">
        <title>101 Dothideomycetes genomes: a test case for predicting lifestyles and emergence of pathogens.</title>
        <authorList>
            <person name="Haridas S."/>
            <person name="Albert R."/>
            <person name="Binder M."/>
            <person name="Bloem J."/>
            <person name="Labutti K."/>
            <person name="Salamov A."/>
            <person name="Andreopoulos B."/>
            <person name="Baker S."/>
            <person name="Barry K."/>
            <person name="Bills G."/>
            <person name="Bluhm B."/>
            <person name="Cannon C."/>
            <person name="Castanera R."/>
            <person name="Culley D."/>
            <person name="Daum C."/>
            <person name="Ezra D."/>
            <person name="Gonzalez J."/>
            <person name="Henrissat B."/>
            <person name="Kuo A."/>
            <person name="Liang C."/>
            <person name="Lipzen A."/>
            <person name="Lutzoni F."/>
            <person name="Magnuson J."/>
            <person name="Mondo S."/>
            <person name="Nolan M."/>
            <person name="Ohm R."/>
            <person name="Pangilinan J."/>
            <person name="Park H.-J."/>
            <person name="Ramirez L."/>
            <person name="Alfaro M."/>
            <person name="Sun H."/>
            <person name="Tritt A."/>
            <person name="Yoshinaga Y."/>
            <person name="Zwiers L.-H."/>
            <person name="Turgeon B."/>
            <person name="Goodwin S."/>
            <person name="Spatafora J."/>
            <person name="Crous P."/>
            <person name="Grigoriev I."/>
        </authorList>
    </citation>
    <scope>NUCLEOTIDE SEQUENCE</scope>
    <source>
        <strain evidence="1">CBS 260.36</strain>
    </source>
</reference>
<protein>
    <submittedName>
        <fullName evidence="1">Uncharacterized protein</fullName>
    </submittedName>
</protein>
<dbReference type="AlphaFoldDB" id="A0A9P4J178"/>
<gene>
    <name evidence="1" type="ORF">K461DRAFT_149051</name>
</gene>
<name>A0A9P4J178_9PEZI</name>
<dbReference type="EMBL" id="ML996086">
    <property type="protein sequence ID" value="KAF2152541.1"/>
    <property type="molecule type" value="Genomic_DNA"/>
</dbReference>
<evidence type="ECO:0000313" key="2">
    <source>
        <dbReference type="Proteomes" id="UP000799439"/>
    </source>
</evidence>
<sequence length="104" mass="11549">MVLAGLSIAGNVPRVVHQNLKQRVLMCSSCHNGSELVIANSICNNSLQSADDQYQSRSQLEMKWTIKLRAILIILTNILSCICCSIAEAEWRWIHGLGSLLQIL</sequence>
<evidence type="ECO:0000313" key="1">
    <source>
        <dbReference type="EMBL" id="KAF2152541.1"/>
    </source>
</evidence>
<accession>A0A9P4J178</accession>